<feature type="region of interest" description="Disordered" evidence="1">
    <location>
        <begin position="96"/>
        <end position="184"/>
    </location>
</feature>
<feature type="compositionally biased region" description="Low complexity" evidence="1">
    <location>
        <begin position="149"/>
        <end position="172"/>
    </location>
</feature>
<reference evidence="3 4" key="1">
    <citation type="journal article" date="2011" name="PLoS Pathog.">
        <title>Endophytic Life Strategies Decoded by Genome and Transcriptome Analyses of the Mutualistic Root Symbiont Piriformospora indica.</title>
        <authorList>
            <person name="Zuccaro A."/>
            <person name="Lahrmann U."/>
            <person name="Guldener U."/>
            <person name="Langen G."/>
            <person name="Pfiffi S."/>
            <person name="Biedenkopf D."/>
            <person name="Wong P."/>
            <person name="Samans B."/>
            <person name="Grimm C."/>
            <person name="Basiewicz M."/>
            <person name="Murat C."/>
            <person name="Martin F."/>
            <person name="Kogel K.H."/>
        </authorList>
    </citation>
    <scope>NUCLEOTIDE SEQUENCE [LARGE SCALE GENOMIC DNA]</scope>
    <source>
        <strain evidence="3 4">DSM 11827</strain>
    </source>
</reference>
<feature type="region of interest" description="Disordered" evidence="1">
    <location>
        <begin position="25"/>
        <end position="75"/>
    </location>
</feature>
<keyword evidence="2" id="KW-0732">Signal</keyword>
<accession>G4TWR1</accession>
<proteinExistence type="predicted"/>
<evidence type="ECO:0000256" key="2">
    <source>
        <dbReference type="SAM" id="SignalP"/>
    </source>
</evidence>
<dbReference type="HOGENOM" id="CLU_1305286_0_0_1"/>
<feature type="compositionally biased region" description="Low complexity" evidence="1">
    <location>
        <begin position="101"/>
        <end position="142"/>
    </location>
</feature>
<sequence length="211" mass="22403">MTTLFRFLFLLVAAFVVLAAPVPRLHDRDPSQGTQSKLERRNEGSSRSPSRSSSFSDSSHPSGHSTPATSVHSNDGVAAHHPIQLQMPNIVAHAGNEQNNHHVPSSPSSIHSHTSSFLSNLSSGSHVSSLSSSHFGSSSASQHSHDSHLSSTSSHHSHNSIHSTHSSSSSGSERQPLLPGAQPKSGRFRAVVKNILCALNCFSSKAHDPHS</sequence>
<keyword evidence="4" id="KW-1185">Reference proteome</keyword>
<dbReference type="Proteomes" id="UP000007148">
    <property type="component" value="Unassembled WGS sequence"/>
</dbReference>
<evidence type="ECO:0000256" key="1">
    <source>
        <dbReference type="SAM" id="MobiDB-lite"/>
    </source>
</evidence>
<organism evidence="3 4">
    <name type="scientific">Serendipita indica (strain DSM 11827)</name>
    <name type="common">Root endophyte fungus</name>
    <name type="synonym">Piriformospora indica</name>
    <dbReference type="NCBI Taxonomy" id="1109443"/>
    <lineage>
        <taxon>Eukaryota</taxon>
        <taxon>Fungi</taxon>
        <taxon>Dikarya</taxon>
        <taxon>Basidiomycota</taxon>
        <taxon>Agaricomycotina</taxon>
        <taxon>Agaricomycetes</taxon>
        <taxon>Sebacinales</taxon>
        <taxon>Serendipitaceae</taxon>
        <taxon>Serendipita</taxon>
    </lineage>
</organism>
<gene>
    <name evidence="3" type="ORF">PIIN_09744</name>
</gene>
<feature type="signal peptide" evidence="2">
    <location>
        <begin position="1"/>
        <end position="19"/>
    </location>
</feature>
<name>G4TWR1_SERID</name>
<dbReference type="EMBL" id="CAFZ01000513">
    <property type="protein sequence ID" value="CCA75754.1"/>
    <property type="molecule type" value="Genomic_DNA"/>
</dbReference>
<dbReference type="InParanoid" id="G4TWR1"/>
<evidence type="ECO:0000313" key="3">
    <source>
        <dbReference type="EMBL" id="CCA75754.1"/>
    </source>
</evidence>
<feature type="compositionally biased region" description="Low complexity" evidence="1">
    <location>
        <begin position="45"/>
        <end position="65"/>
    </location>
</feature>
<protein>
    <submittedName>
        <fullName evidence="3">Uncharacterized protein</fullName>
    </submittedName>
</protein>
<dbReference type="AlphaFoldDB" id="G4TWR1"/>
<evidence type="ECO:0000313" key="4">
    <source>
        <dbReference type="Proteomes" id="UP000007148"/>
    </source>
</evidence>
<feature type="chain" id="PRO_5003469180" evidence="2">
    <location>
        <begin position="20"/>
        <end position="211"/>
    </location>
</feature>
<comment type="caution">
    <text evidence="3">The sequence shown here is derived from an EMBL/GenBank/DDBJ whole genome shotgun (WGS) entry which is preliminary data.</text>
</comment>